<name>A0A165P2Y6_EXIGL</name>
<dbReference type="AlphaFoldDB" id="A0A165P2Y6"/>
<dbReference type="InParanoid" id="A0A165P2Y6"/>
<evidence type="ECO:0000313" key="2">
    <source>
        <dbReference type="EMBL" id="KZW01567.1"/>
    </source>
</evidence>
<evidence type="ECO:0008006" key="4">
    <source>
        <dbReference type="Google" id="ProtNLM"/>
    </source>
</evidence>
<evidence type="ECO:0000313" key="3">
    <source>
        <dbReference type="Proteomes" id="UP000077266"/>
    </source>
</evidence>
<protein>
    <recommendedName>
        <fullName evidence="4">Secreted protein</fullName>
    </recommendedName>
</protein>
<feature type="chain" id="PRO_5007863799" description="Secreted protein" evidence="1">
    <location>
        <begin position="33"/>
        <end position="70"/>
    </location>
</feature>
<proteinExistence type="predicted"/>
<organism evidence="2 3">
    <name type="scientific">Exidia glandulosa HHB12029</name>
    <dbReference type="NCBI Taxonomy" id="1314781"/>
    <lineage>
        <taxon>Eukaryota</taxon>
        <taxon>Fungi</taxon>
        <taxon>Dikarya</taxon>
        <taxon>Basidiomycota</taxon>
        <taxon>Agaricomycotina</taxon>
        <taxon>Agaricomycetes</taxon>
        <taxon>Auriculariales</taxon>
        <taxon>Exidiaceae</taxon>
        <taxon>Exidia</taxon>
    </lineage>
</organism>
<reference evidence="2 3" key="1">
    <citation type="journal article" date="2016" name="Mol. Biol. Evol.">
        <title>Comparative Genomics of Early-Diverging Mushroom-Forming Fungi Provides Insights into the Origins of Lignocellulose Decay Capabilities.</title>
        <authorList>
            <person name="Nagy L.G."/>
            <person name="Riley R."/>
            <person name="Tritt A."/>
            <person name="Adam C."/>
            <person name="Daum C."/>
            <person name="Floudas D."/>
            <person name="Sun H."/>
            <person name="Yadav J.S."/>
            <person name="Pangilinan J."/>
            <person name="Larsson K.H."/>
            <person name="Matsuura K."/>
            <person name="Barry K."/>
            <person name="Labutti K."/>
            <person name="Kuo R."/>
            <person name="Ohm R.A."/>
            <person name="Bhattacharya S.S."/>
            <person name="Shirouzu T."/>
            <person name="Yoshinaga Y."/>
            <person name="Martin F.M."/>
            <person name="Grigoriev I.V."/>
            <person name="Hibbett D.S."/>
        </authorList>
    </citation>
    <scope>NUCLEOTIDE SEQUENCE [LARGE SCALE GENOMIC DNA]</scope>
    <source>
        <strain evidence="2 3">HHB12029</strain>
    </source>
</reference>
<keyword evidence="1" id="KW-0732">Signal</keyword>
<accession>A0A165P2Y6</accession>
<sequence length="70" mass="7727">MHQPCARILARTSPGWLHGELSLILLLKAATTTSTSPASVILRVYGHRILRRRTGSYATARRPFPGLFLA</sequence>
<dbReference type="Proteomes" id="UP000077266">
    <property type="component" value="Unassembled WGS sequence"/>
</dbReference>
<evidence type="ECO:0000256" key="1">
    <source>
        <dbReference type="SAM" id="SignalP"/>
    </source>
</evidence>
<feature type="signal peptide" evidence="1">
    <location>
        <begin position="1"/>
        <end position="32"/>
    </location>
</feature>
<keyword evidence="3" id="KW-1185">Reference proteome</keyword>
<gene>
    <name evidence="2" type="ORF">EXIGLDRAFT_717965</name>
</gene>
<dbReference type="EMBL" id="KV425893">
    <property type="protein sequence ID" value="KZW01567.1"/>
    <property type="molecule type" value="Genomic_DNA"/>
</dbReference>